<comment type="caution">
    <text evidence="4">The sequence shown here is derived from an EMBL/GenBank/DDBJ whole genome shotgun (WGS) entry which is preliminary data.</text>
</comment>
<evidence type="ECO:0000259" key="3">
    <source>
        <dbReference type="Pfam" id="PF00296"/>
    </source>
</evidence>
<organism evidence="4 5">
    <name type="scientific">Gordonia cholesterolivorans</name>
    <dbReference type="NCBI Taxonomy" id="559625"/>
    <lineage>
        <taxon>Bacteria</taxon>
        <taxon>Bacillati</taxon>
        <taxon>Actinomycetota</taxon>
        <taxon>Actinomycetes</taxon>
        <taxon>Mycobacteriales</taxon>
        <taxon>Gordoniaceae</taxon>
        <taxon>Gordonia</taxon>
    </lineage>
</organism>
<dbReference type="InterPro" id="IPR036661">
    <property type="entry name" value="Luciferase-like_sf"/>
</dbReference>
<dbReference type="EMBL" id="BAAARB010000023">
    <property type="protein sequence ID" value="GAA2390592.1"/>
    <property type="molecule type" value="Genomic_DNA"/>
</dbReference>
<dbReference type="Proteomes" id="UP001501170">
    <property type="component" value="Unassembled WGS sequence"/>
</dbReference>
<dbReference type="InterPro" id="IPR011251">
    <property type="entry name" value="Luciferase-like_dom"/>
</dbReference>
<dbReference type="Gene3D" id="3.20.20.30">
    <property type="entry name" value="Luciferase-like domain"/>
    <property type="match status" value="1"/>
</dbReference>
<dbReference type="PANTHER" id="PTHR30137">
    <property type="entry name" value="LUCIFERASE-LIKE MONOOXYGENASE"/>
    <property type="match status" value="1"/>
</dbReference>
<proteinExistence type="predicted"/>
<dbReference type="NCBIfam" id="TIGR03858">
    <property type="entry name" value="LLM_2I7G"/>
    <property type="match status" value="1"/>
</dbReference>
<dbReference type="InterPro" id="IPR050766">
    <property type="entry name" value="Bact_Lucif_Oxidored"/>
</dbReference>
<keyword evidence="2" id="KW-0503">Monooxygenase</keyword>
<evidence type="ECO:0000256" key="2">
    <source>
        <dbReference type="ARBA" id="ARBA00023033"/>
    </source>
</evidence>
<dbReference type="SUPFAM" id="SSF51679">
    <property type="entry name" value="Bacterial luciferase-like"/>
    <property type="match status" value="1"/>
</dbReference>
<evidence type="ECO:0000256" key="1">
    <source>
        <dbReference type="ARBA" id="ARBA00023002"/>
    </source>
</evidence>
<sequence length="349" mass="38176">MIVDPTVNHIEFGLDTFGGVTRDAHGEPVPHPQVIRDLVDDAVVADAAGLDFFGVGEHHRPDFAVSSPEMVLAAIASRTERIRLGSAVTVLSSDDPVRVFERFATLDAVSNGRAEIVAGRGSFTESFPLFGYDLRDYEVLFEEKLALLSALLTEEPVTWSGSTRASLSDQRVYPATAHGITAWVGVGGSPESVVRTARYGFGLFLAIIGGPADRFAGYVDLFERAQDQFGVPRRPVAVHSPGLIADTDQAARNLVRDGWFEMRERMGRERGWPPPAAGDFEREIETGSLYVGSPETVAEKIAATVHTLKVDRFDLKYDQPVTHDDQQESIRLYGEKVVPAVRRILADLA</sequence>
<accession>A0ABN3HZ70</accession>
<name>A0ABN3HZ70_9ACTN</name>
<keyword evidence="1" id="KW-0560">Oxidoreductase</keyword>
<evidence type="ECO:0000313" key="5">
    <source>
        <dbReference type="Proteomes" id="UP001501170"/>
    </source>
</evidence>
<evidence type="ECO:0000313" key="4">
    <source>
        <dbReference type="EMBL" id="GAA2390592.1"/>
    </source>
</evidence>
<dbReference type="InterPro" id="IPR022290">
    <property type="entry name" value="LLM_Atu2307-like"/>
</dbReference>
<protein>
    <submittedName>
        <fullName evidence="4">LLM class flavin-dependent oxidoreductase</fullName>
    </submittedName>
</protein>
<keyword evidence="5" id="KW-1185">Reference proteome</keyword>
<reference evidence="4 5" key="1">
    <citation type="journal article" date="2019" name="Int. J. Syst. Evol. Microbiol.">
        <title>The Global Catalogue of Microorganisms (GCM) 10K type strain sequencing project: providing services to taxonomists for standard genome sequencing and annotation.</title>
        <authorList>
            <consortium name="The Broad Institute Genomics Platform"/>
            <consortium name="The Broad Institute Genome Sequencing Center for Infectious Disease"/>
            <person name="Wu L."/>
            <person name="Ma J."/>
        </authorList>
    </citation>
    <scope>NUCLEOTIDE SEQUENCE [LARGE SCALE GENOMIC DNA]</scope>
    <source>
        <strain evidence="4 5">JCM 16227</strain>
    </source>
</reference>
<gene>
    <name evidence="4" type="ORF">GCM10009855_33290</name>
</gene>
<feature type="domain" description="Luciferase-like" evidence="3">
    <location>
        <begin position="17"/>
        <end position="311"/>
    </location>
</feature>
<dbReference type="Pfam" id="PF00296">
    <property type="entry name" value="Bac_luciferase"/>
    <property type="match status" value="1"/>
</dbReference>
<dbReference type="PANTHER" id="PTHR30137:SF8">
    <property type="entry name" value="BLR5498 PROTEIN"/>
    <property type="match status" value="1"/>
</dbReference>